<evidence type="ECO:0000313" key="1">
    <source>
        <dbReference type="EMBL" id="MEJ8635626.1"/>
    </source>
</evidence>
<accession>A0ACC6PWA2</accession>
<organism evidence="1 2">
    <name type="scientific">Streptomyces achmelvichensis</name>
    <dbReference type="NCBI Taxonomy" id="3134111"/>
    <lineage>
        <taxon>Bacteria</taxon>
        <taxon>Bacillati</taxon>
        <taxon>Actinomycetota</taxon>
        <taxon>Actinomycetes</taxon>
        <taxon>Kitasatosporales</taxon>
        <taxon>Streptomycetaceae</taxon>
        <taxon>Streptomyces</taxon>
    </lineage>
</organism>
<protein>
    <submittedName>
        <fullName evidence="1">Uncharacterized protein</fullName>
    </submittedName>
</protein>
<gene>
    <name evidence="1" type="ORF">WKI67_19810</name>
</gene>
<dbReference type="Proteomes" id="UP001377168">
    <property type="component" value="Unassembled WGS sequence"/>
</dbReference>
<comment type="caution">
    <text evidence="1">The sequence shown here is derived from an EMBL/GenBank/DDBJ whole genome shotgun (WGS) entry which is preliminary data.</text>
</comment>
<reference evidence="1" key="1">
    <citation type="submission" date="2024-03" db="EMBL/GenBank/DDBJ databases">
        <title>Novel Streptomyces species of biotechnological and ecological value are a feature of Machair soil.</title>
        <authorList>
            <person name="Prole J.R."/>
            <person name="Goodfellow M."/>
            <person name="Allenby N."/>
            <person name="Ward A.C."/>
        </authorList>
    </citation>
    <scope>NUCLEOTIDE SEQUENCE</scope>
    <source>
        <strain evidence="1">MS2.AVA.5</strain>
    </source>
</reference>
<sequence length="222" mass="23300">MGTPPRPKNRAWLIVGITLGVIALIGTLSYVGNLESDAASSGGGFPEAEYRLTVPQTLLGGEYKLIKDGSESANSDMQAEGYGDGPYYQNVKAVLGSYNGTATDAQRGLVLTGMYGQLKDPVKARDGLVNGMRKAEGITEPNPPKTITPSGSDVDMSCTVMLSTDKEGTSTVPVCAWGDDNTAAYVAFLTPASAKQDPNAVDLNAVAQQTLKVRAEVRRPIG</sequence>
<dbReference type="EMBL" id="JBBKAJ010000022">
    <property type="protein sequence ID" value="MEJ8635626.1"/>
    <property type="molecule type" value="Genomic_DNA"/>
</dbReference>
<proteinExistence type="predicted"/>
<evidence type="ECO:0000313" key="2">
    <source>
        <dbReference type="Proteomes" id="UP001377168"/>
    </source>
</evidence>
<keyword evidence="2" id="KW-1185">Reference proteome</keyword>
<name>A0ACC6PWA2_9ACTN</name>